<dbReference type="EMBL" id="JSYN01000002">
    <property type="protein sequence ID" value="KIA96500.1"/>
    <property type="molecule type" value="Genomic_DNA"/>
</dbReference>
<dbReference type="AlphaFoldDB" id="A0A0C1DR10"/>
<evidence type="ECO:0000256" key="3">
    <source>
        <dbReference type="ARBA" id="ARBA00023082"/>
    </source>
</evidence>
<sequence>MNNYTELHDLELIQLAKERDRHAFSHIYERYWGVLFIHARKILGNEEEAKDIVQNLFFSLYNNINQIDFKTSLSSYLYRSVKNQVLDYIKHQKIVDRYLESFNAFAEQGVAVTDQEIRRKELEKIIEAGMEALPGKMKEVFLLSRLENMSHKEIADKLGITQHTIKSQISNAIRILRAKIGALNVFF</sequence>
<proteinExistence type="inferred from homology"/>
<dbReference type="Gene3D" id="1.10.1740.10">
    <property type="match status" value="1"/>
</dbReference>
<feature type="domain" description="RNA polymerase sigma-70 region 2" evidence="5">
    <location>
        <begin position="28"/>
        <end position="93"/>
    </location>
</feature>
<evidence type="ECO:0000313" key="8">
    <source>
        <dbReference type="Proteomes" id="UP000031246"/>
    </source>
</evidence>
<evidence type="ECO:0000256" key="2">
    <source>
        <dbReference type="ARBA" id="ARBA00023015"/>
    </source>
</evidence>
<dbReference type="NCBIfam" id="TIGR02985">
    <property type="entry name" value="Sig70_bacteroi1"/>
    <property type="match status" value="1"/>
</dbReference>
<dbReference type="SUPFAM" id="SSF88659">
    <property type="entry name" value="Sigma3 and sigma4 domains of RNA polymerase sigma factors"/>
    <property type="match status" value="1"/>
</dbReference>
<dbReference type="NCBIfam" id="TIGR02937">
    <property type="entry name" value="sigma70-ECF"/>
    <property type="match status" value="1"/>
</dbReference>
<dbReference type="CDD" id="cd06171">
    <property type="entry name" value="Sigma70_r4"/>
    <property type="match status" value="1"/>
</dbReference>
<dbReference type="Proteomes" id="UP000031246">
    <property type="component" value="Unassembled WGS sequence"/>
</dbReference>
<dbReference type="Pfam" id="PF08281">
    <property type="entry name" value="Sigma70_r4_2"/>
    <property type="match status" value="1"/>
</dbReference>
<dbReference type="PANTHER" id="PTHR43133">
    <property type="entry name" value="RNA POLYMERASE ECF-TYPE SIGMA FACTO"/>
    <property type="match status" value="1"/>
</dbReference>
<dbReference type="GO" id="GO:0016987">
    <property type="term" value="F:sigma factor activity"/>
    <property type="evidence" value="ECO:0007669"/>
    <property type="project" value="UniProtKB-KW"/>
</dbReference>
<comment type="similarity">
    <text evidence="1">Belongs to the sigma-70 factor family. ECF subfamily.</text>
</comment>
<dbReference type="OrthoDB" id="659569at2"/>
<reference evidence="7 8" key="1">
    <citation type="submission" date="2014-10" db="EMBL/GenBank/DDBJ databases">
        <title>Pedobacter Kyungheensis.</title>
        <authorList>
            <person name="Anderson B.M."/>
            <person name="Newman J.D."/>
        </authorList>
    </citation>
    <scope>NUCLEOTIDE SEQUENCE [LARGE SCALE GENOMIC DNA]</scope>
    <source>
        <strain evidence="7 8">KACC 16221</strain>
    </source>
</reference>
<accession>A0A0C1DR10</accession>
<protein>
    <recommendedName>
        <fullName evidence="9">RNA polymerase sigma-70 factor</fullName>
    </recommendedName>
</protein>
<feature type="domain" description="RNA polymerase sigma factor 70 region 4 type 2" evidence="6">
    <location>
        <begin position="126"/>
        <end position="174"/>
    </location>
</feature>
<keyword evidence="4" id="KW-0804">Transcription</keyword>
<dbReference type="GO" id="GO:0006352">
    <property type="term" value="P:DNA-templated transcription initiation"/>
    <property type="evidence" value="ECO:0007669"/>
    <property type="project" value="InterPro"/>
</dbReference>
<dbReference type="InterPro" id="IPR013324">
    <property type="entry name" value="RNA_pol_sigma_r3/r4-like"/>
</dbReference>
<dbReference type="RefSeq" id="WP_039471074.1">
    <property type="nucleotide sequence ID" value="NZ_JSYN01000002.1"/>
</dbReference>
<keyword evidence="8" id="KW-1185">Reference proteome</keyword>
<dbReference type="Pfam" id="PF04542">
    <property type="entry name" value="Sigma70_r2"/>
    <property type="match status" value="1"/>
</dbReference>
<evidence type="ECO:0000256" key="4">
    <source>
        <dbReference type="ARBA" id="ARBA00023163"/>
    </source>
</evidence>
<dbReference type="InterPro" id="IPR014284">
    <property type="entry name" value="RNA_pol_sigma-70_dom"/>
</dbReference>
<dbReference type="InterPro" id="IPR007627">
    <property type="entry name" value="RNA_pol_sigma70_r2"/>
</dbReference>
<dbReference type="InterPro" id="IPR036388">
    <property type="entry name" value="WH-like_DNA-bd_sf"/>
</dbReference>
<dbReference type="Gene3D" id="1.10.10.10">
    <property type="entry name" value="Winged helix-like DNA-binding domain superfamily/Winged helix DNA-binding domain"/>
    <property type="match status" value="1"/>
</dbReference>
<evidence type="ECO:0000259" key="6">
    <source>
        <dbReference type="Pfam" id="PF08281"/>
    </source>
</evidence>
<name>A0A0C1DR10_9SPHI</name>
<evidence type="ECO:0000259" key="5">
    <source>
        <dbReference type="Pfam" id="PF04542"/>
    </source>
</evidence>
<dbReference type="InterPro" id="IPR014327">
    <property type="entry name" value="RNA_pol_sigma70_bacteroid"/>
</dbReference>
<evidence type="ECO:0000313" key="7">
    <source>
        <dbReference type="EMBL" id="KIA96500.1"/>
    </source>
</evidence>
<evidence type="ECO:0008006" key="9">
    <source>
        <dbReference type="Google" id="ProtNLM"/>
    </source>
</evidence>
<organism evidence="7 8">
    <name type="scientific">Pedobacter kyungheensis</name>
    <dbReference type="NCBI Taxonomy" id="1069985"/>
    <lineage>
        <taxon>Bacteria</taxon>
        <taxon>Pseudomonadati</taxon>
        <taxon>Bacteroidota</taxon>
        <taxon>Sphingobacteriia</taxon>
        <taxon>Sphingobacteriales</taxon>
        <taxon>Sphingobacteriaceae</taxon>
        <taxon>Pedobacter</taxon>
    </lineage>
</organism>
<dbReference type="PANTHER" id="PTHR43133:SF46">
    <property type="entry name" value="RNA POLYMERASE SIGMA-70 FACTOR ECF SUBFAMILY"/>
    <property type="match status" value="1"/>
</dbReference>
<dbReference type="InterPro" id="IPR013325">
    <property type="entry name" value="RNA_pol_sigma_r2"/>
</dbReference>
<keyword evidence="3" id="KW-0731">Sigma factor</keyword>
<gene>
    <name evidence="7" type="ORF">OC25_01740</name>
</gene>
<comment type="caution">
    <text evidence="7">The sequence shown here is derived from an EMBL/GenBank/DDBJ whole genome shotgun (WGS) entry which is preliminary data.</text>
</comment>
<keyword evidence="2" id="KW-0805">Transcription regulation</keyword>
<dbReference type="GO" id="GO:0003677">
    <property type="term" value="F:DNA binding"/>
    <property type="evidence" value="ECO:0007669"/>
    <property type="project" value="InterPro"/>
</dbReference>
<dbReference type="InterPro" id="IPR039425">
    <property type="entry name" value="RNA_pol_sigma-70-like"/>
</dbReference>
<dbReference type="InterPro" id="IPR013249">
    <property type="entry name" value="RNA_pol_sigma70_r4_t2"/>
</dbReference>
<evidence type="ECO:0000256" key="1">
    <source>
        <dbReference type="ARBA" id="ARBA00010641"/>
    </source>
</evidence>
<dbReference type="SUPFAM" id="SSF88946">
    <property type="entry name" value="Sigma2 domain of RNA polymerase sigma factors"/>
    <property type="match status" value="1"/>
</dbReference>